<organism evidence="3 4">
    <name type="scientific">Azospirillum thermophilum</name>
    <dbReference type="NCBI Taxonomy" id="2202148"/>
    <lineage>
        <taxon>Bacteria</taxon>
        <taxon>Pseudomonadati</taxon>
        <taxon>Pseudomonadota</taxon>
        <taxon>Alphaproteobacteria</taxon>
        <taxon>Rhodospirillales</taxon>
        <taxon>Azospirillaceae</taxon>
        <taxon>Azospirillum</taxon>
    </lineage>
</organism>
<feature type="signal peptide" evidence="1">
    <location>
        <begin position="1"/>
        <end position="30"/>
    </location>
</feature>
<accession>A0A2S2CYI8</accession>
<evidence type="ECO:0000259" key="2">
    <source>
        <dbReference type="Pfam" id="PF13628"/>
    </source>
</evidence>
<dbReference type="Gene3D" id="1.20.1260.10">
    <property type="match status" value="1"/>
</dbReference>
<proteinExistence type="predicted"/>
<evidence type="ECO:0000313" key="4">
    <source>
        <dbReference type="Proteomes" id="UP000245629"/>
    </source>
</evidence>
<evidence type="ECO:0000313" key="3">
    <source>
        <dbReference type="EMBL" id="AWK89546.1"/>
    </source>
</evidence>
<dbReference type="KEGG" id="azz:DEW08_26375"/>
<geneLocation type="plasmid" evidence="3 4">
    <name>unnamed2</name>
</geneLocation>
<dbReference type="RefSeq" id="WP_109332947.1">
    <property type="nucleotide sequence ID" value="NZ_CP029357.1"/>
</dbReference>
<sequence length="233" mass="24352">MRRTVLPVLLAAGLCAGPLVPLAVAPAALAQANLRPDPNPRVPPQPGQALPVEDALFLRQAAEASRGQIDLGRLAAEKAPDDAMRTLAARIADTHRKLQDDLKALTGDRKLPPADQLAPERTDALGAAGAVTNPANAASGLAAEAAKTLSGAGGESFGKGYVEAQLRIHDRLVDLYQTEASGTPDRQLATFAITSLVAIQKDRDALRQMAGRFGIHAPAEGQAIQYGDPTRAR</sequence>
<evidence type="ECO:0000256" key="1">
    <source>
        <dbReference type="SAM" id="SignalP"/>
    </source>
</evidence>
<name>A0A2S2CYI8_9PROT</name>
<protein>
    <recommendedName>
        <fullName evidence="2">DUF4142 domain-containing protein</fullName>
    </recommendedName>
</protein>
<feature type="domain" description="DUF4142" evidence="2">
    <location>
        <begin position="53"/>
        <end position="209"/>
    </location>
</feature>
<dbReference type="AlphaFoldDB" id="A0A2S2CYI8"/>
<dbReference type="EMBL" id="CP029357">
    <property type="protein sequence ID" value="AWK89546.1"/>
    <property type="molecule type" value="Genomic_DNA"/>
</dbReference>
<gene>
    <name evidence="3" type="ORF">DEW08_26375</name>
</gene>
<keyword evidence="4" id="KW-1185">Reference proteome</keyword>
<dbReference type="PANTHER" id="PTHR38593:SF1">
    <property type="entry name" value="BLR2558 PROTEIN"/>
    <property type="match status" value="1"/>
</dbReference>
<dbReference type="Pfam" id="PF13628">
    <property type="entry name" value="DUF4142"/>
    <property type="match status" value="1"/>
</dbReference>
<keyword evidence="1" id="KW-0732">Signal</keyword>
<dbReference type="PANTHER" id="PTHR38593">
    <property type="entry name" value="BLR2558 PROTEIN"/>
    <property type="match status" value="1"/>
</dbReference>
<dbReference type="InterPro" id="IPR012347">
    <property type="entry name" value="Ferritin-like"/>
</dbReference>
<dbReference type="InterPro" id="IPR025419">
    <property type="entry name" value="DUF4142"/>
</dbReference>
<dbReference type="Proteomes" id="UP000245629">
    <property type="component" value="Plasmid unnamed2"/>
</dbReference>
<keyword evidence="3" id="KW-0614">Plasmid</keyword>
<dbReference type="OrthoDB" id="7304959at2"/>
<feature type="chain" id="PRO_5015658036" description="DUF4142 domain-containing protein" evidence="1">
    <location>
        <begin position="31"/>
        <end position="233"/>
    </location>
</feature>
<reference evidence="4" key="1">
    <citation type="submission" date="2018-05" db="EMBL/GenBank/DDBJ databases">
        <title>Azospirillum thermophila sp. nov., a novel isolated from hot spring.</title>
        <authorList>
            <person name="Zhao Z."/>
        </authorList>
    </citation>
    <scope>NUCLEOTIDE SEQUENCE [LARGE SCALE GENOMIC DNA]</scope>
    <source>
        <strain evidence="4">CFH 70021</strain>
        <plasmid evidence="4">unnamed2</plasmid>
    </source>
</reference>